<dbReference type="PANTHER" id="PTHR44360:SF1">
    <property type="entry name" value="DNAJ HOMOLOG SUBFAMILY B MEMBER 9"/>
    <property type="match status" value="1"/>
</dbReference>
<dbReference type="AlphaFoldDB" id="A0AAD3TY07"/>
<dbReference type="EMBL" id="BTCM01000005">
    <property type="protein sequence ID" value="GMK58482.1"/>
    <property type="molecule type" value="Genomic_DNA"/>
</dbReference>
<dbReference type="GO" id="GO:0051787">
    <property type="term" value="F:misfolded protein binding"/>
    <property type="evidence" value="ECO:0007669"/>
    <property type="project" value="TreeGrafter"/>
</dbReference>
<accession>A0AAD3TY07</accession>
<feature type="transmembrane region" description="Helical" evidence="3">
    <location>
        <begin position="12"/>
        <end position="34"/>
    </location>
</feature>
<dbReference type="Pfam" id="PF00226">
    <property type="entry name" value="DnaJ"/>
    <property type="match status" value="1"/>
</dbReference>
<comment type="caution">
    <text evidence="5">The sequence shown here is derived from an EMBL/GenBank/DDBJ whole genome shotgun (WGS) entry which is preliminary data.</text>
</comment>
<feature type="transmembrane region" description="Helical" evidence="3">
    <location>
        <begin position="165"/>
        <end position="181"/>
    </location>
</feature>
<dbReference type="Gene3D" id="1.10.287.110">
    <property type="entry name" value="DnaJ domain"/>
    <property type="match status" value="1"/>
</dbReference>
<gene>
    <name evidence="5" type="ORF">CspeluHIS016_0505140</name>
</gene>
<name>A0AAD3TY07_9TREE</name>
<dbReference type="InterPro" id="IPR051948">
    <property type="entry name" value="Hsp70_co-chaperone_J-domain"/>
</dbReference>
<proteinExistence type="predicted"/>
<evidence type="ECO:0000259" key="4">
    <source>
        <dbReference type="PROSITE" id="PS50076"/>
    </source>
</evidence>
<dbReference type="InterPro" id="IPR036869">
    <property type="entry name" value="J_dom_sf"/>
</dbReference>
<dbReference type="CDD" id="cd06257">
    <property type="entry name" value="DnaJ"/>
    <property type="match status" value="1"/>
</dbReference>
<organism evidence="5 6">
    <name type="scientific">Cutaneotrichosporon spelunceum</name>
    <dbReference type="NCBI Taxonomy" id="1672016"/>
    <lineage>
        <taxon>Eukaryota</taxon>
        <taxon>Fungi</taxon>
        <taxon>Dikarya</taxon>
        <taxon>Basidiomycota</taxon>
        <taxon>Agaricomycotina</taxon>
        <taxon>Tremellomycetes</taxon>
        <taxon>Trichosporonales</taxon>
        <taxon>Trichosporonaceae</taxon>
        <taxon>Cutaneotrichosporon</taxon>
    </lineage>
</organism>
<evidence type="ECO:0000256" key="2">
    <source>
        <dbReference type="SAM" id="MobiDB-lite"/>
    </source>
</evidence>
<feature type="transmembrane region" description="Helical" evidence="3">
    <location>
        <begin position="46"/>
        <end position="64"/>
    </location>
</feature>
<evidence type="ECO:0000313" key="6">
    <source>
        <dbReference type="Proteomes" id="UP001222932"/>
    </source>
</evidence>
<feature type="transmembrane region" description="Helical" evidence="3">
    <location>
        <begin position="188"/>
        <end position="207"/>
    </location>
</feature>
<dbReference type="InterPro" id="IPR001623">
    <property type="entry name" value="DnaJ_domain"/>
</dbReference>
<feature type="region of interest" description="Disordered" evidence="2">
    <location>
        <begin position="464"/>
        <end position="490"/>
    </location>
</feature>
<dbReference type="SUPFAM" id="SSF46565">
    <property type="entry name" value="Chaperone J-domain"/>
    <property type="match status" value="1"/>
</dbReference>
<dbReference type="PROSITE" id="PS50076">
    <property type="entry name" value="DNAJ_2"/>
    <property type="match status" value="1"/>
</dbReference>
<dbReference type="GO" id="GO:0005783">
    <property type="term" value="C:endoplasmic reticulum"/>
    <property type="evidence" value="ECO:0007669"/>
    <property type="project" value="TreeGrafter"/>
</dbReference>
<keyword evidence="3" id="KW-1133">Transmembrane helix</keyword>
<keyword evidence="1" id="KW-0143">Chaperone</keyword>
<dbReference type="Proteomes" id="UP001222932">
    <property type="component" value="Unassembled WGS sequence"/>
</dbReference>
<dbReference type="GO" id="GO:0036503">
    <property type="term" value="P:ERAD pathway"/>
    <property type="evidence" value="ECO:0007669"/>
    <property type="project" value="TreeGrafter"/>
</dbReference>
<reference evidence="5" key="2">
    <citation type="submission" date="2023-06" db="EMBL/GenBank/DDBJ databases">
        <authorList>
            <person name="Kobayashi Y."/>
            <person name="Kayamori A."/>
            <person name="Aoki K."/>
            <person name="Shiwa Y."/>
            <person name="Fujita N."/>
            <person name="Sugita T."/>
            <person name="Iwasaki W."/>
            <person name="Tanaka N."/>
            <person name="Takashima M."/>
        </authorList>
    </citation>
    <scope>NUCLEOTIDE SEQUENCE</scope>
    <source>
        <strain evidence="5">HIS016</strain>
    </source>
</reference>
<protein>
    <recommendedName>
        <fullName evidence="4">J domain-containing protein</fullName>
    </recommendedName>
</protein>
<dbReference type="SMART" id="SM00271">
    <property type="entry name" value="DnaJ"/>
    <property type="match status" value="1"/>
</dbReference>
<keyword evidence="6" id="KW-1185">Reference proteome</keyword>
<keyword evidence="3" id="KW-0812">Transmembrane</keyword>
<evidence type="ECO:0000256" key="1">
    <source>
        <dbReference type="ARBA" id="ARBA00023186"/>
    </source>
</evidence>
<reference evidence="5" key="1">
    <citation type="journal article" date="2023" name="BMC Genomics">
        <title>Chromosome-level genome assemblies of Cutaneotrichosporon spp. (Trichosporonales, Basidiomycota) reveal imbalanced evolution between nucleotide sequences and chromosome synteny.</title>
        <authorList>
            <person name="Kobayashi Y."/>
            <person name="Kayamori A."/>
            <person name="Aoki K."/>
            <person name="Shiwa Y."/>
            <person name="Matsutani M."/>
            <person name="Fujita N."/>
            <person name="Sugita T."/>
            <person name="Iwasaki W."/>
            <person name="Tanaka N."/>
            <person name="Takashima M."/>
        </authorList>
    </citation>
    <scope>NUCLEOTIDE SEQUENCE</scope>
    <source>
        <strain evidence="5">HIS016</strain>
    </source>
</reference>
<feature type="domain" description="J" evidence="4">
    <location>
        <begin position="74"/>
        <end position="141"/>
    </location>
</feature>
<evidence type="ECO:0000256" key="3">
    <source>
        <dbReference type="SAM" id="Phobius"/>
    </source>
</evidence>
<keyword evidence="3" id="KW-0472">Membrane</keyword>
<evidence type="ECO:0000313" key="5">
    <source>
        <dbReference type="EMBL" id="GMK58482.1"/>
    </source>
</evidence>
<dbReference type="PANTHER" id="PTHR44360">
    <property type="entry name" value="DNAJ HOMOLOG SUBFAMILY B MEMBER 9"/>
    <property type="match status" value="1"/>
</dbReference>
<dbReference type="GO" id="GO:0051087">
    <property type="term" value="F:protein-folding chaperone binding"/>
    <property type="evidence" value="ECO:0007669"/>
    <property type="project" value="TreeGrafter"/>
</dbReference>
<dbReference type="PRINTS" id="PR00625">
    <property type="entry name" value="JDOMAIN"/>
</dbReference>
<sequence>MSEYAAPLLWSFLPAQLTTALLPTLSGLVPALLPPSPPGTPGYARNFRRVITALVLGWLAYAFFTDRPDDKGGDWYDRLGVPVRVGEDGLKKAFRGLSRKYHPDKVGPNPPPEVEARFVAIRAAYEALSDPVRRFAYDRFGPDTARWQGTKTVRDYMMAGVQRSSGFYVVTVGLLLALGLLGRAREGAFWRLVLVGVLLVAETSLVLAPTPNADAPLTALPILSYLPSWLAKALAGILPRRLIDRPVYQHIALLRRLTADAGVAISQLADVWADKPADDQAPLKLAVQLNQSALSTLAEEIGPVLEASNDRAGAEKNLVQRIENIVLDRGLAAHPLVGPAYTAALERELKGRGGGLQEGSACDCGESHEDEDECADTFGTATRRVHHQAELGHVSADSITPAELAALGKAMPLPPSPPATPAPESLGQVATVAGQVAVVAGQVKTAKSGKQGKQVKAEVENDAVEVKKETGTPKPLRRSARLSRSPGVRE</sequence>